<keyword evidence="1" id="KW-0812">Transmembrane</keyword>
<feature type="transmembrane region" description="Helical" evidence="1">
    <location>
        <begin position="12"/>
        <end position="30"/>
    </location>
</feature>
<dbReference type="PANTHER" id="PTHR37423:SF2">
    <property type="entry name" value="MEMBRANE-BOUND LYTIC MUREIN TRANSGLYCOSYLASE C"/>
    <property type="match status" value="1"/>
</dbReference>
<name>A0A927W9S4_9CLOT</name>
<dbReference type="Pfam" id="PF01464">
    <property type="entry name" value="SLT"/>
    <property type="match status" value="1"/>
</dbReference>
<reference evidence="3" key="1">
    <citation type="submission" date="2019-04" db="EMBL/GenBank/DDBJ databases">
        <title>Evolution of Biomass-Degrading Anaerobic Consortia Revealed by Metagenomics.</title>
        <authorList>
            <person name="Peng X."/>
        </authorList>
    </citation>
    <scope>NUCLEOTIDE SEQUENCE</scope>
    <source>
        <strain evidence="3">SIG254</strain>
    </source>
</reference>
<comment type="caution">
    <text evidence="3">The sequence shown here is derived from an EMBL/GenBank/DDBJ whole genome shotgun (WGS) entry which is preliminary data.</text>
</comment>
<evidence type="ECO:0000256" key="1">
    <source>
        <dbReference type="SAM" id="Phobius"/>
    </source>
</evidence>
<organism evidence="3 4">
    <name type="scientific">Clostridium sulfidigenes</name>
    <dbReference type="NCBI Taxonomy" id="318464"/>
    <lineage>
        <taxon>Bacteria</taxon>
        <taxon>Bacillati</taxon>
        <taxon>Bacillota</taxon>
        <taxon>Clostridia</taxon>
        <taxon>Eubacteriales</taxon>
        <taxon>Clostridiaceae</taxon>
        <taxon>Clostridium</taxon>
    </lineage>
</organism>
<keyword evidence="1" id="KW-0472">Membrane</keyword>
<protein>
    <submittedName>
        <fullName evidence="3">Lytic transglycosylase domain-containing protein</fullName>
    </submittedName>
</protein>
<dbReference type="InterPro" id="IPR008258">
    <property type="entry name" value="Transglycosylase_SLT_dom_1"/>
</dbReference>
<proteinExistence type="predicted"/>
<dbReference type="PANTHER" id="PTHR37423">
    <property type="entry name" value="SOLUBLE LYTIC MUREIN TRANSGLYCOSYLASE-RELATED"/>
    <property type="match status" value="1"/>
</dbReference>
<feature type="domain" description="Transglycosylase SLT" evidence="2">
    <location>
        <begin position="42"/>
        <end position="152"/>
    </location>
</feature>
<sequence length="192" mass="22080">MTYKSNRRTRKSILIIVIAVIIIANFKVILKSFFPLEYEKSIIEYSEMYNVDPNLVAAVINTESKFVVDASSTKGAIGLMQIMPDTGKWIAEKLELSNFNEEIIADPEVNIRMGTWYLKKLSEDFNGDYILVLAAYNGGPGNVTKWLEDEKYSSDGENLHKIPFKETKSYVQKVKFNHRIYKYLYNLGQKAE</sequence>
<dbReference type="InterPro" id="IPR023346">
    <property type="entry name" value="Lysozyme-like_dom_sf"/>
</dbReference>
<gene>
    <name evidence="3" type="ORF">E7215_13695</name>
</gene>
<dbReference type="EMBL" id="SVCM01000156">
    <property type="protein sequence ID" value="MBE6061205.1"/>
    <property type="molecule type" value="Genomic_DNA"/>
</dbReference>
<dbReference type="Gene3D" id="1.10.530.10">
    <property type="match status" value="1"/>
</dbReference>
<accession>A0A927W9S4</accession>
<evidence type="ECO:0000313" key="4">
    <source>
        <dbReference type="Proteomes" id="UP000768462"/>
    </source>
</evidence>
<keyword evidence="1" id="KW-1133">Transmembrane helix</keyword>
<dbReference type="AlphaFoldDB" id="A0A927W9S4"/>
<evidence type="ECO:0000313" key="3">
    <source>
        <dbReference type="EMBL" id="MBE6061205.1"/>
    </source>
</evidence>
<evidence type="ECO:0000259" key="2">
    <source>
        <dbReference type="Pfam" id="PF01464"/>
    </source>
</evidence>
<dbReference type="Proteomes" id="UP000768462">
    <property type="component" value="Unassembled WGS sequence"/>
</dbReference>
<dbReference type="CDD" id="cd16896">
    <property type="entry name" value="LT_Slt70-like"/>
    <property type="match status" value="1"/>
</dbReference>
<dbReference type="SUPFAM" id="SSF53955">
    <property type="entry name" value="Lysozyme-like"/>
    <property type="match status" value="1"/>
</dbReference>